<sequence>MAPKPPPPLGSLAVQAPSLTSQLVHVSQSTCHNLSLFKDLLKEYRRLDDTINMRLNRSNAQFRDRDREGTAGKGNIQDQACAYLWKELVENWKRRTEIIEYCDGVVDRSMQEKRGAVNDLKEDPRAQRKIQAALFADQVKRNQVHNELTVEKIVRQRSLDAFKSRCRYFTPPLSDADARKWWNAAQSREF</sequence>
<reference evidence="2" key="1">
    <citation type="submission" date="2011-04" db="EMBL/GenBank/DDBJ databases">
        <title>Evolution of plant cell wall degrading machinery underlies the functional diversity of forest fungi.</title>
        <authorList>
            <consortium name="US DOE Joint Genome Institute (JGI-PGF)"/>
            <person name="Eastwood D.C."/>
            <person name="Floudas D."/>
            <person name="Binder M."/>
            <person name="Majcherczyk A."/>
            <person name="Schneider P."/>
            <person name="Aerts A."/>
            <person name="Asiegbu F.O."/>
            <person name="Baker S.E."/>
            <person name="Barry K."/>
            <person name="Bendiksby M."/>
            <person name="Blumentritt M."/>
            <person name="Coutinho P.M."/>
            <person name="Cullen D."/>
            <person name="Cullen D."/>
            <person name="Gathman A."/>
            <person name="Goodell B."/>
            <person name="Henrissat B."/>
            <person name="Ihrmark K."/>
            <person name="Kauserud H."/>
            <person name="Kohler A."/>
            <person name="LaButti K."/>
            <person name="Lapidus A."/>
            <person name="Lavin J.L."/>
            <person name="Lee Y.-H."/>
            <person name="Lindquist E."/>
            <person name="Lilly W."/>
            <person name="Lucas S."/>
            <person name="Morin E."/>
            <person name="Murat C."/>
            <person name="Oguiza J.A."/>
            <person name="Park J."/>
            <person name="Pisabarro A.G."/>
            <person name="Riley R."/>
            <person name="Rosling A."/>
            <person name="Salamov A."/>
            <person name="Schmidt O."/>
            <person name="Schmutz J."/>
            <person name="Skrede I."/>
            <person name="Stenlid J."/>
            <person name="Wiebenga A."/>
            <person name="Xie X."/>
            <person name="Kues U."/>
            <person name="Hibbett D.S."/>
            <person name="Hoffmeister D."/>
            <person name="Hogberg N."/>
            <person name="Martin F."/>
            <person name="Grigoriev I.V."/>
            <person name="Watkinson S.C."/>
        </authorList>
    </citation>
    <scope>NUCLEOTIDE SEQUENCE</scope>
    <source>
        <strain evidence="2">S7.9</strain>
    </source>
</reference>
<evidence type="ECO:0008006" key="3">
    <source>
        <dbReference type="Google" id="ProtNLM"/>
    </source>
</evidence>
<dbReference type="EMBL" id="GL945431">
    <property type="protein sequence ID" value="EGO27888.1"/>
    <property type="molecule type" value="Genomic_DNA"/>
</dbReference>
<dbReference type="InterPro" id="IPR019171">
    <property type="entry name" value="MIX23"/>
</dbReference>
<dbReference type="GO" id="GO:0005758">
    <property type="term" value="C:mitochondrial intermembrane space"/>
    <property type="evidence" value="ECO:0007669"/>
    <property type="project" value="InterPro"/>
</dbReference>
<dbReference type="GeneID" id="18811058"/>
<dbReference type="Proteomes" id="UP000008064">
    <property type="component" value="Unassembled WGS sequence"/>
</dbReference>
<dbReference type="OrthoDB" id="5593818at2759"/>
<gene>
    <name evidence="2" type="ORF">SERLADRAFT_383585</name>
</gene>
<dbReference type="Pfam" id="PF09774">
    <property type="entry name" value="MIX23"/>
    <property type="match status" value="1"/>
</dbReference>
<protein>
    <recommendedName>
        <fullName evidence="3">Caffeine-induced death protein 2</fullName>
    </recommendedName>
</protein>
<evidence type="ECO:0000313" key="2">
    <source>
        <dbReference type="EMBL" id="EGO27888.1"/>
    </source>
</evidence>
<proteinExistence type="inferred from homology"/>
<dbReference type="PANTHER" id="PTHR31905:SF2">
    <property type="entry name" value="PROTEIN MIX23"/>
    <property type="match status" value="1"/>
</dbReference>
<dbReference type="HOGENOM" id="CLU_090093_0_0_1"/>
<accession>F8NMF4</accession>
<dbReference type="KEGG" id="sla:SERLADRAFT_383585"/>
<evidence type="ECO:0000256" key="1">
    <source>
        <dbReference type="ARBA" id="ARBA00024204"/>
    </source>
</evidence>
<dbReference type="PANTHER" id="PTHR31905">
    <property type="entry name" value="COILED-COIL DOMAIN-CONTAINING PROTEIN 58"/>
    <property type="match status" value="1"/>
</dbReference>
<dbReference type="AlphaFoldDB" id="F8NMF4"/>
<dbReference type="RefSeq" id="XP_007315979.1">
    <property type="nucleotide sequence ID" value="XM_007315917.1"/>
</dbReference>
<comment type="similarity">
    <text evidence="1">Belongs to the MIX23 family.</text>
</comment>
<organism>
    <name type="scientific">Serpula lacrymans var. lacrymans (strain S7.9)</name>
    <name type="common">Dry rot fungus</name>
    <dbReference type="NCBI Taxonomy" id="578457"/>
    <lineage>
        <taxon>Eukaryota</taxon>
        <taxon>Fungi</taxon>
        <taxon>Dikarya</taxon>
        <taxon>Basidiomycota</taxon>
        <taxon>Agaricomycotina</taxon>
        <taxon>Agaricomycetes</taxon>
        <taxon>Agaricomycetidae</taxon>
        <taxon>Boletales</taxon>
        <taxon>Coniophorineae</taxon>
        <taxon>Serpulaceae</taxon>
        <taxon>Serpula</taxon>
    </lineage>
</organism>
<name>F8NMF4_SERL9</name>